<dbReference type="PROSITE" id="PS51257">
    <property type="entry name" value="PROKAR_LIPOPROTEIN"/>
    <property type="match status" value="1"/>
</dbReference>
<keyword evidence="3" id="KW-1185">Reference proteome</keyword>
<feature type="chain" id="PRO_5002428602" evidence="1">
    <location>
        <begin position="26"/>
        <end position="335"/>
    </location>
</feature>
<evidence type="ECO:0000256" key="1">
    <source>
        <dbReference type="SAM" id="SignalP"/>
    </source>
</evidence>
<dbReference type="EMBL" id="BAZW01000001">
    <property type="protein sequence ID" value="GAO28252.1"/>
    <property type="molecule type" value="Genomic_DNA"/>
</dbReference>
<dbReference type="RefSeq" id="WP_062122112.1">
    <property type="nucleotide sequence ID" value="NZ_BAZW01000001.1"/>
</dbReference>
<sequence length="335" mass="38537">MKLVFVSSIVTLLLMTMACSSGSKAPDVSHVDVDFELIPFYEDLFAIHPDSFAGEAEALKAKYGQYLEAYSLGVIAAGSTEDEDFVENMQFFLSYEPNQEVLDTCRLVFGDTAPLEEELESAFKYYRYYFPEAEVPDVYLHISGFNQSVVVDSSWISVSVEKYLGRGCLFYEWLSIPVYLRRRMSPEKVVPDVMMALAMTEFAYNDSVDDLLNQMIYEGQLRYFVKQLIPDIPDTTLLDFSTEQMSWVENNEERMWSTIVENKHLFSNDRMTLQRFVGKSPFTYYFGEESPGGTGIYLGYQIVKAYMERHPETPLASLMQMNDGHAFFRSARYQP</sequence>
<accession>A0A0E9LRM7</accession>
<dbReference type="OrthoDB" id="976022at2"/>
<gene>
    <name evidence="2" type="ORF">JCM15548_1318</name>
</gene>
<dbReference type="AlphaFoldDB" id="A0A0E9LRM7"/>
<reference evidence="2 3" key="1">
    <citation type="journal article" date="2015" name="Microbes Environ.">
        <title>Distribution and evolution of nitrogen fixation genes in the phylum bacteroidetes.</title>
        <authorList>
            <person name="Inoue J."/>
            <person name="Oshima K."/>
            <person name="Suda W."/>
            <person name="Sakamoto M."/>
            <person name="Iino T."/>
            <person name="Noda S."/>
            <person name="Hongoh Y."/>
            <person name="Hattori M."/>
            <person name="Ohkuma M."/>
        </authorList>
    </citation>
    <scope>NUCLEOTIDE SEQUENCE [LARGE SCALE GENOMIC DNA]</scope>
    <source>
        <strain evidence="2">JCM 15548</strain>
    </source>
</reference>
<keyword evidence="1" id="KW-0732">Signal</keyword>
<proteinExistence type="predicted"/>
<evidence type="ECO:0000313" key="3">
    <source>
        <dbReference type="Proteomes" id="UP000032900"/>
    </source>
</evidence>
<dbReference type="Proteomes" id="UP000032900">
    <property type="component" value="Unassembled WGS sequence"/>
</dbReference>
<dbReference type="Pfam" id="PF25594">
    <property type="entry name" value="GldB_lipo"/>
    <property type="match status" value="1"/>
</dbReference>
<name>A0A0E9LRM7_9BACT</name>
<comment type="caution">
    <text evidence="2">The sequence shown here is derived from an EMBL/GenBank/DDBJ whole genome shotgun (WGS) entry which is preliminary data.</text>
</comment>
<dbReference type="InterPro" id="IPR019853">
    <property type="entry name" value="GldB-like"/>
</dbReference>
<evidence type="ECO:0000313" key="2">
    <source>
        <dbReference type="EMBL" id="GAO28252.1"/>
    </source>
</evidence>
<organism evidence="2 3">
    <name type="scientific">Geofilum rubicundum JCM 15548</name>
    <dbReference type="NCBI Taxonomy" id="1236989"/>
    <lineage>
        <taxon>Bacteria</taxon>
        <taxon>Pseudomonadati</taxon>
        <taxon>Bacteroidota</taxon>
        <taxon>Bacteroidia</taxon>
        <taxon>Marinilabiliales</taxon>
        <taxon>Marinilabiliaceae</taxon>
        <taxon>Geofilum</taxon>
    </lineage>
</organism>
<protein>
    <submittedName>
        <fullName evidence="2">GldB protein</fullName>
    </submittedName>
</protein>
<feature type="signal peptide" evidence="1">
    <location>
        <begin position="1"/>
        <end position="25"/>
    </location>
</feature>
<dbReference type="STRING" id="1236989.JCM15548_1318"/>